<evidence type="ECO:0000313" key="4">
    <source>
        <dbReference type="Proteomes" id="UP001157125"/>
    </source>
</evidence>
<keyword evidence="4" id="KW-1185">Reference proteome</keyword>
<dbReference type="Proteomes" id="UP001157125">
    <property type="component" value="Unassembled WGS sequence"/>
</dbReference>
<sequence length="91" mass="9117">MVSAEQGSVALLGSAAPLPDDGTEYQVWLVMADGSVLPGPTFVPHDDGTYVAVAEGDIDALAAVALTVEPSGGSEAPTTDPFSVSEMPAQA</sequence>
<accession>A0ABQ6IGH1</accession>
<feature type="region of interest" description="Disordered" evidence="1">
    <location>
        <begin position="69"/>
        <end position="91"/>
    </location>
</feature>
<evidence type="ECO:0000313" key="3">
    <source>
        <dbReference type="EMBL" id="GMA36969.1"/>
    </source>
</evidence>
<protein>
    <recommendedName>
        <fullName evidence="2">Anti-sigma K factor RskA C-terminal domain-containing protein</fullName>
    </recommendedName>
</protein>
<gene>
    <name evidence="3" type="ORF">GCM10025876_31730</name>
</gene>
<dbReference type="InterPro" id="IPR018764">
    <property type="entry name" value="RskA_C"/>
</dbReference>
<feature type="domain" description="Anti-sigma K factor RskA C-terminal" evidence="2">
    <location>
        <begin position="2"/>
        <end position="81"/>
    </location>
</feature>
<dbReference type="Pfam" id="PF10099">
    <property type="entry name" value="RskA_C"/>
    <property type="match status" value="1"/>
</dbReference>
<name>A0ABQ6IGH1_9MICO</name>
<dbReference type="EMBL" id="BSUN01000001">
    <property type="protein sequence ID" value="GMA36969.1"/>
    <property type="molecule type" value="Genomic_DNA"/>
</dbReference>
<comment type="caution">
    <text evidence="3">The sequence shown here is derived from an EMBL/GenBank/DDBJ whole genome shotgun (WGS) entry which is preliminary data.</text>
</comment>
<evidence type="ECO:0000256" key="1">
    <source>
        <dbReference type="SAM" id="MobiDB-lite"/>
    </source>
</evidence>
<evidence type="ECO:0000259" key="2">
    <source>
        <dbReference type="Pfam" id="PF10099"/>
    </source>
</evidence>
<proteinExistence type="predicted"/>
<reference evidence="4" key="1">
    <citation type="journal article" date="2019" name="Int. J. Syst. Evol. Microbiol.">
        <title>The Global Catalogue of Microorganisms (GCM) 10K type strain sequencing project: providing services to taxonomists for standard genome sequencing and annotation.</title>
        <authorList>
            <consortium name="The Broad Institute Genomics Platform"/>
            <consortium name="The Broad Institute Genome Sequencing Center for Infectious Disease"/>
            <person name="Wu L."/>
            <person name="Ma J."/>
        </authorList>
    </citation>
    <scope>NUCLEOTIDE SEQUENCE [LARGE SCALE GENOMIC DNA]</scope>
    <source>
        <strain evidence="4">NBRC 112299</strain>
    </source>
</reference>
<organism evidence="3 4">
    <name type="scientific">Demequina litorisediminis</name>
    <dbReference type="NCBI Taxonomy" id="1849022"/>
    <lineage>
        <taxon>Bacteria</taxon>
        <taxon>Bacillati</taxon>
        <taxon>Actinomycetota</taxon>
        <taxon>Actinomycetes</taxon>
        <taxon>Micrococcales</taxon>
        <taxon>Demequinaceae</taxon>
        <taxon>Demequina</taxon>
    </lineage>
</organism>